<accession>A0A2P2N625</accession>
<organism evidence="1">
    <name type="scientific">Rhizophora mucronata</name>
    <name type="common">Asiatic mangrove</name>
    <dbReference type="NCBI Taxonomy" id="61149"/>
    <lineage>
        <taxon>Eukaryota</taxon>
        <taxon>Viridiplantae</taxon>
        <taxon>Streptophyta</taxon>
        <taxon>Embryophyta</taxon>
        <taxon>Tracheophyta</taxon>
        <taxon>Spermatophyta</taxon>
        <taxon>Magnoliopsida</taxon>
        <taxon>eudicotyledons</taxon>
        <taxon>Gunneridae</taxon>
        <taxon>Pentapetalae</taxon>
        <taxon>rosids</taxon>
        <taxon>fabids</taxon>
        <taxon>Malpighiales</taxon>
        <taxon>Rhizophoraceae</taxon>
        <taxon>Rhizophora</taxon>
    </lineage>
</organism>
<protein>
    <submittedName>
        <fullName evidence="1">Uncharacterized protein</fullName>
    </submittedName>
</protein>
<dbReference type="AlphaFoldDB" id="A0A2P2N625"/>
<name>A0A2P2N625_RHIMU</name>
<proteinExistence type="predicted"/>
<evidence type="ECO:0000313" key="1">
    <source>
        <dbReference type="EMBL" id="MBX37913.1"/>
    </source>
</evidence>
<dbReference type="EMBL" id="GGEC01057429">
    <property type="protein sequence ID" value="MBX37913.1"/>
    <property type="molecule type" value="Transcribed_RNA"/>
</dbReference>
<sequence length="27" mass="3128">MPVTGGLSFEDKARPWNFQDCLLDMKK</sequence>
<reference evidence="1" key="1">
    <citation type="submission" date="2018-02" db="EMBL/GenBank/DDBJ databases">
        <title>Rhizophora mucronata_Transcriptome.</title>
        <authorList>
            <person name="Meera S.P."/>
            <person name="Sreeshan A."/>
            <person name="Augustine A."/>
        </authorList>
    </citation>
    <scope>NUCLEOTIDE SEQUENCE</scope>
    <source>
        <tissue evidence="1">Leaf</tissue>
    </source>
</reference>